<evidence type="ECO:0000256" key="2">
    <source>
        <dbReference type="SAM" id="SignalP"/>
    </source>
</evidence>
<dbReference type="PANTHER" id="PTHR42976">
    <property type="entry name" value="BIFUNCTIONAL CHITINASE/LYSOZYME-RELATED"/>
    <property type="match status" value="1"/>
</dbReference>
<dbReference type="Gene3D" id="3.20.20.80">
    <property type="entry name" value="Glycosidases"/>
    <property type="match status" value="1"/>
</dbReference>
<feature type="domain" description="Chitin-binding type-3" evidence="3">
    <location>
        <begin position="360"/>
        <end position="402"/>
    </location>
</feature>
<sequence length="402" mass="42199">MKKHLLKAIALSAMSVGLCGQAFGEGVYAPYVDMTAWPTPSLDEIGVQQGIQQFTMAFVLSGGNQCVPSWGGVQPIGRGQTSDLLTSIAKSINNYRAKGGEVSISFGGQAGMPLMQACSSASALAAAYQTVIDTYSLTHIDFDIEGAAQTDSAALTRNFRAVRQLQHTMRTNGKTLHVTLTLPVMPSGLTADGLRVLNAALDNGVTLDTVNIMAMDYGNGTTDMGAAAKRAATLVYAQLDAAYKAAGSTKTDAQLWQMIGVTPMIGKNDVQGETFSLADAKALLDKARSDGIGLLSNWSIGRDKACASNGGGASPSCSGVSQQPYAFTQVFRQLKGHWGAGVTQDPSYGGGSNGGKPVPGAQWSSSQIYTTGMTVKYHGVTYRAKWWTQGDVPGQSEVWAKV</sequence>
<dbReference type="InterPro" id="IPR003610">
    <property type="entry name" value="CBM5/12"/>
</dbReference>
<evidence type="ECO:0000256" key="1">
    <source>
        <dbReference type="ARBA" id="ARBA00022801"/>
    </source>
</evidence>
<dbReference type="Pfam" id="PF02839">
    <property type="entry name" value="CBM_5_12"/>
    <property type="match status" value="1"/>
</dbReference>
<keyword evidence="2" id="KW-0732">Signal</keyword>
<dbReference type="GO" id="GO:0004553">
    <property type="term" value="F:hydrolase activity, hydrolyzing O-glycosyl compounds"/>
    <property type="evidence" value="ECO:0007669"/>
    <property type="project" value="InterPro"/>
</dbReference>
<dbReference type="Pfam" id="PF00704">
    <property type="entry name" value="Glyco_hydro_18"/>
    <property type="match status" value="1"/>
</dbReference>
<dbReference type="PANTHER" id="PTHR42976:SF1">
    <property type="entry name" value="GH18 DOMAIN-CONTAINING PROTEIN-RELATED"/>
    <property type="match status" value="1"/>
</dbReference>
<dbReference type="InterPro" id="IPR036573">
    <property type="entry name" value="CBM_sf_5/12"/>
</dbReference>
<dbReference type="InterPro" id="IPR052750">
    <property type="entry name" value="GH18_Chitinase"/>
</dbReference>
<comment type="caution">
    <text evidence="4">The sequence shown here is derived from an EMBL/GenBank/DDBJ whole genome shotgun (WGS) entry which is preliminary data.</text>
</comment>
<evidence type="ECO:0000259" key="3">
    <source>
        <dbReference type="SMART" id="SM00495"/>
    </source>
</evidence>
<dbReference type="GO" id="GO:0005975">
    <property type="term" value="P:carbohydrate metabolic process"/>
    <property type="evidence" value="ECO:0007669"/>
    <property type="project" value="InterPro"/>
</dbReference>
<dbReference type="CDD" id="cd06543">
    <property type="entry name" value="GH18_PF-ChiA-like"/>
    <property type="match status" value="1"/>
</dbReference>
<dbReference type="SMART" id="SM00495">
    <property type="entry name" value="ChtBD3"/>
    <property type="match status" value="1"/>
</dbReference>
<name>A0A2P5KC39_9BURK</name>
<dbReference type="EMBL" id="PRDW01000004">
    <property type="protein sequence ID" value="PPB84272.1"/>
    <property type="molecule type" value="Genomic_DNA"/>
</dbReference>
<reference evidence="4 5" key="1">
    <citation type="submission" date="2018-01" db="EMBL/GenBank/DDBJ databases">
        <title>Genomic Encyclopedia of Type Strains, Phase III (KMG-III): the genomes of soil and plant-associated and newly described type strains.</title>
        <authorList>
            <person name="Whitman W."/>
        </authorList>
    </citation>
    <scope>NUCLEOTIDE SEQUENCE [LARGE SCALE GENOMIC DNA]</scope>
    <source>
        <strain evidence="4 5">HKI456</strain>
    </source>
</reference>
<dbReference type="InterPro" id="IPR001223">
    <property type="entry name" value="Glyco_hydro18_cat"/>
</dbReference>
<dbReference type="GO" id="GO:0030246">
    <property type="term" value="F:carbohydrate binding"/>
    <property type="evidence" value="ECO:0007669"/>
    <property type="project" value="InterPro"/>
</dbReference>
<dbReference type="Gene3D" id="2.10.10.20">
    <property type="entry name" value="Carbohydrate-binding module superfamily 5/12"/>
    <property type="match status" value="1"/>
</dbReference>
<keyword evidence="1 4" id="KW-0378">Hydrolase</keyword>
<dbReference type="SUPFAM" id="SSF51445">
    <property type="entry name" value="(Trans)glycosidases"/>
    <property type="match status" value="1"/>
</dbReference>
<dbReference type="SUPFAM" id="SSF51055">
    <property type="entry name" value="Carbohydrate binding domain"/>
    <property type="match status" value="1"/>
</dbReference>
<evidence type="ECO:0000313" key="5">
    <source>
        <dbReference type="Proteomes" id="UP000243096"/>
    </source>
</evidence>
<dbReference type="Proteomes" id="UP000243096">
    <property type="component" value="Unassembled WGS sequence"/>
</dbReference>
<dbReference type="OrthoDB" id="6018988at2"/>
<keyword evidence="5" id="KW-1185">Reference proteome</keyword>
<dbReference type="AlphaFoldDB" id="A0A2P5KC39"/>
<protein>
    <submittedName>
        <fullName evidence="4">Chitinase (Glycosyl hydrolase family 18)</fullName>
    </submittedName>
</protein>
<gene>
    <name evidence="4" type="ORF">B0O95_104225</name>
</gene>
<dbReference type="GO" id="GO:0005576">
    <property type="term" value="C:extracellular region"/>
    <property type="evidence" value="ECO:0007669"/>
    <property type="project" value="InterPro"/>
</dbReference>
<accession>A0A2P5KC39</accession>
<evidence type="ECO:0000313" key="4">
    <source>
        <dbReference type="EMBL" id="PPB84272.1"/>
    </source>
</evidence>
<dbReference type="InterPro" id="IPR017853">
    <property type="entry name" value="GH"/>
</dbReference>
<dbReference type="CDD" id="cd12215">
    <property type="entry name" value="ChiC_BD"/>
    <property type="match status" value="1"/>
</dbReference>
<proteinExistence type="predicted"/>
<feature type="signal peptide" evidence="2">
    <location>
        <begin position="1"/>
        <end position="24"/>
    </location>
</feature>
<feature type="chain" id="PRO_5015146360" evidence="2">
    <location>
        <begin position="25"/>
        <end position="402"/>
    </location>
</feature>
<organism evidence="4 5">
    <name type="scientific">Mycetohabitans endofungorum</name>
    <dbReference type="NCBI Taxonomy" id="417203"/>
    <lineage>
        <taxon>Bacteria</taxon>
        <taxon>Pseudomonadati</taxon>
        <taxon>Pseudomonadota</taxon>
        <taxon>Betaproteobacteria</taxon>
        <taxon>Burkholderiales</taxon>
        <taxon>Burkholderiaceae</taxon>
        <taxon>Mycetohabitans</taxon>
    </lineage>
</organism>